<evidence type="ECO:0000313" key="1">
    <source>
        <dbReference type="Ensembl" id="ENSACDP00005008753.1"/>
    </source>
</evidence>
<dbReference type="GO" id="GO:0004497">
    <property type="term" value="F:monooxygenase activity"/>
    <property type="evidence" value="ECO:0007669"/>
    <property type="project" value="InterPro"/>
</dbReference>
<dbReference type="Gene3D" id="1.10.630.10">
    <property type="entry name" value="Cytochrome P450"/>
    <property type="match status" value="1"/>
</dbReference>
<dbReference type="GO" id="GO:0005506">
    <property type="term" value="F:iron ion binding"/>
    <property type="evidence" value="ECO:0007669"/>
    <property type="project" value="InterPro"/>
</dbReference>
<reference evidence="1" key="2">
    <citation type="submission" date="2025-09" db="UniProtKB">
        <authorList>
            <consortium name="Ensembl"/>
        </authorList>
    </citation>
    <scope>IDENTIFICATION</scope>
</reference>
<dbReference type="AlphaFoldDB" id="A0A8B9IHV4"/>
<dbReference type="Ensembl" id="ENSACDT00005010489.1">
    <property type="protein sequence ID" value="ENSACDP00005008753.1"/>
    <property type="gene ID" value="ENSACDG00005006362.1"/>
</dbReference>
<protein>
    <submittedName>
        <fullName evidence="1">Uncharacterized protein</fullName>
    </submittedName>
</protein>
<organism evidence="1 2">
    <name type="scientific">Anser cygnoides</name>
    <name type="common">Swan goose</name>
    <dbReference type="NCBI Taxonomy" id="8845"/>
    <lineage>
        <taxon>Eukaryota</taxon>
        <taxon>Metazoa</taxon>
        <taxon>Chordata</taxon>
        <taxon>Craniata</taxon>
        <taxon>Vertebrata</taxon>
        <taxon>Euteleostomi</taxon>
        <taxon>Archelosauria</taxon>
        <taxon>Archosauria</taxon>
        <taxon>Dinosauria</taxon>
        <taxon>Saurischia</taxon>
        <taxon>Theropoda</taxon>
        <taxon>Coelurosauria</taxon>
        <taxon>Aves</taxon>
        <taxon>Neognathae</taxon>
        <taxon>Galloanserae</taxon>
        <taxon>Anseriformes</taxon>
        <taxon>Anatidae</taxon>
        <taxon>Anserinae</taxon>
        <taxon>Anser</taxon>
    </lineage>
</organism>
<proteinExistence type="predicted"/>
<dbReference type="Proteomes" id="UP000694521">
    <property type="component" value="Unplaced"/>
</dbReference>
<dbReference type="SUPFAM" id="SSF48264">
    <property type="entry name" value="Cytochrome P450"/>
    <property type="match status" value="1"/>
</dbReference>
<dbReference type="InterPro" id="IPR036396">
    <property type="entry name" value="Cyt_P450_sf"/>
</dbReference>
<reference evidence="1" key="1">
    <citation type="submission" date="2025-08" db="UniProtKB">
        <authorList>
            <consortium name="Ensembl"/>
        </authorList>
    </citation>
    <scope>IDENTIFICATION</scope>
</reference>
<keyword evidence="2" id="KW-1185">Reference proteome</keyword>
<accession>A0A8B9IHV4</accession>
<evidence type="ECO:0000313" key="2">
    <source>
        <dbReference type="Proteomes" id="UP000694521"/>
    </source>
</evidence>
<dbReference type="GO" id="GO:0016705">
    <property type="term" value="F:oxidoreductase activity, acting on paired donors, with incorporation or reduction of molecular oxygen"/>
    <property type="evidence" value="ECO:0007669"/>
    <property type="project" value="InterPro"/>
</dbReference>
<name>A0A8B9IHV4_ANSCY</name>
<sequence>FFPSTLEAVLLSCSTLEKMSETGKLLPGPFPLPFIGNMLQLKNKGRSHVYNIFLGTVCAVVLYGPDVVKEFCRGTCTFLRDSCWVEEEDVTAKSEEGRADVSFSTFRTDLWLTGIKWSHSLAIVDGVCCIL</sequence>
<dbReference type="GO" id="GO:0020037">
    <property type="term" value="F:heme binding"/>
    <property type="evidence" value="ECO:0007669"/>
    <property type="project" value="InterPro"/>
</dbReference>